<dbReference type="InterPro" id="IPR052548">
    <property type="entry name" value="Type_VII_TA_antitoxin"/>
</dbReference>
<accession>A0A3B0VR01</accession>
<name>A0A3B0VR01_9ZZZZ</name>
<dbReference type="InterPro" id="IPR043519">
    <property type="entry name" value="NT_sf"/>
</dbReference>
<dbReference type="CDD" id="cd05403">
    <property type="entry name" value="NT_KNTase_like"/>
    <property type="match status" value="1"/>
</dbReference>
<feature type="domain" description="Polymerase beta nucleotidyltransferase" evidence="1">
    <location>
        <begin position="34"/>
        <end position="121"/>
    </location>
</feature>
<dbReference type="PANTHER" id="PTHR33933">
    <property type="entry name" value="NUCLEOTIDYLTRANSFERASE"/>
    <property type="match status" value="1"/>
</dbReference>
<evidence type="ECO:0000313" key="2">
    <source>
        <dbReference type="EMBL" id="VAW42880.1"/>
    </source>
</evidence>
<dbReference type="Gene3D" id="3.30.460.10">
    <property type="entry name" value="Beta Polymerase, domain 2"/>
    <property type="match status" value="1"/>
</dbReference>
<gene>
    <name evidence="2" type="ORF">MNBD_CHLOROFLEXI01-5356</name>
</gene>
<organism evidence="2">
    <name type="scientific">hydrothermal vent metagenome</name>
    <dbReference type="NCBI Taxonomy" id="652676"/>
    <lineage>
        <taxon>unclassified sequences</taxon>
        <taxon>metagenomes</taxon>
        <taxon>ecological metagenomes</taxon>
    </lineage>
</organism>
<dbReference type="InterPro" id="IPR041633">
    <property type="entry name" value="Polbeta"/>
</dbReference>
<dbReference type="Pfam" id="PF18765">
    <property type="entry name" value="Polbeta"/>
    <property type="match status" value="1"/>
</dbReference>
<dbReference type="SUPFAM" id="SSF81301">
    <property type="entry name" value="Nucleotidyltransferase"/>
    <property type="match status" value="1"/>
</dbReference>
<dbReference type="AlphaFoldDB" id="A0A3B0VR01"/>
<sequence>MLAIPFSQSDRLFETDRCIGLDFADALRAQFGDDLLFIVVFGSKARGDADEESDMDLLVVMKHVTLKIRRQVRNLATEIWLANGLFLSTRVWDESYWKQMSDLSTTLYHNICEDGVLLYKQANLVE</sequence>
<dbReference type="EMBL" id="UOEU01000978">
    <property type="protein sequence ID" value="VAW42880.1"/>
    <property type="molecule type" value="Genomic_DNA"/>
</dbReference>
<dbReference type="PANTHER" id="PTHR33933:SF1">
    <property type="entry name" value="PROTEIN ADENYLYLTRANSFERASE MNTA-RELATED"/>
    <property type="match status" value="1"/>
</dbReference>
<reference evidence="2" key="1">
    <citation type="submission" date="2018-06" db="EMBL/GenBank/DDBJ databases">
        <authorList>
            <person name="Zhirakovskaya E."/>
        </authorList>
    </citation>
    <scope>NUCLEOTIDE SEQUENCE</scope>
</reference>
<protein>
    <recommendedName>
        <fullName evidence="1">Polymerase beta nucleotidyltransferase domain-containing protein</fullName>
    </recommendedName>
</protein>
<evidence type="ECO:0000259" key="1">
    <source>
        <dbReference type="Pfam" id="PF18765"/>
    </source>
</evidence>
<proteinExistence type="predicted"/>